<keyword evidence="4 6" id="KW-0805">Transcription regulation</keyword>
<evidence type="ECO:0000256" key="1">
    <source>
        <dbReference type="ARBA" id="ARBA00009143"/>
    </source>
</evidence>
<dbReference type="InterPro" id="IPR017250">
    <property type="entry name" value="Hist_deAcase_cplx_SAP18"/>
</dbReference>
<keyword evidence="8" id="KW-1185">Reference proteome</keyword>
<dbReference type="AlphaFoldDB" id="A0A8B8ASQ2"/>
<evidence type="ECO:0000313" key="8">
    <source>
        <dbReference type="Proteomes" id="UP000694844"/>
    </source>
</evidence>
<organism evidence="8 9">
    <name type="scientific">Crassostrea virginica</name>
    <name type="common">Eastern oyster</name>
    <dbReference type="NCBI Taxonomy" id="6565"/>
    <lineage>
        <taxon>Eukaryota</taxon>
        <taxon>Metazoa</taxon>
        <taxon>Spiralia</taxon>
        <taxon>Lophotrochozoa</taxon>
        <taxon>Mollusca</taxon>
        <taxon>Bivalvia</taxon>
        <taxon>Autobranchia</taxon>
        <taxon>Pteriomorphia</taxon>
        <taxon>Ostreida</taxon>
        <taxon>Ostreoidea</taxon>
        <taxon>Ostreidae</taxon>
        <taxon>Crassostrea</taxon>
    </lineage>
</organism>
<dbReference type="Proteomes" id="UP000694844">
    <property type="component" value="Chromosome 7"/>
</dbReference>
<dbReference type="PIRSF" id="PIRSF037637">
    <property type="entry name" value="HDAC_SAP18"/>
    <property type="match status" value="1"/>
</dbReference>
<name>A0A8B8ASQ2_CRAVI</name>
<dbReference type="PANTHER" id="PTHR13082:SF0">
    <property type="entry name" value="HISTONE DEACETYLASE COMPLEX SUBUNIT SAP18"/>
    <property type="match status" value="1"/>
</dbReference>
<evidence type="ECO:0000256" key="6">
    <source>
        <dbReference type="PIRNR" id="PIRNR037637"/>
    </source>
</evidence>
<keyword evidence="3 6" id="KW-0678">Repressor</keyword>
<evidence type="ECO:0000256" key="3">
    <source>
        <dbReference type="ARBA" id="ARBA00022491"/>
    </source>
</evidence>
<keyword evidence="5 6" id="KW-0804">Transcription</keyword>
<evidence type="ECO:0000256" key="2">
    <source>
        <dbReference type="ARBA" id="ARBA00017426"/>
    </source>
</evidence>
<dbReference type="InterPro" id="IPR010516">
    <property type="entry name" value="SAP18"/>
</dbReference>
<gene>
    <name evidence="9" type="primary">LOC111103910</name>
    <name evidence="10" type="synonym">LOC111104361</name>
</gene>
<feature type="compositionally biased region" description="Basic and acidic residues" evidence="7">
    <location>
        <begin position="10"/>
        <end position="20"/>
    </location>
</feature>
<dbReference type="RefSeq" id="XP_022293974.1">
    <property type="nucleotide sequence ID" value="XM_022438266.1"/>
</dbReference>
<dbReference type="GO" id="GO:0003714">
    <property type="term" value="F:transcription corepressor activity"/>
    <property type="evidence" value="ECO:0007669"/>
    <property type="project" value="InterPro"/>
</dbReference>
<reference evidence="9 10" key="1">
    <citation type="submission" date="2025-04" db="UniProtKB">
        <authorList>
            <consortium name="RefSeq"/>
        </authorList>
    </citation>
    <scope>IDENTIFICATION</scope>
    <source>
        <tissue evidence="9 10">Whole sample</tissue>
    </source>
</reference>
<dbReference type="RefSeq" id="XP_022293239.1">
    <property type="nucleotide sequence ID" value="XM_022437531.1"/>
</dbReference>
<proteinExistence type="inferred from homology"/>
<dbReference type="KEGG" id="cvn:111104361"/>
<feature type="region of interest" description="Disordered" evidence="7">
    <location>
        <begin position="1"/>
        <end position="20"/>
    </location>
</feature>
<accession>A0A8B8ASQ2</accession>
<evidence type="ECO:0000313" key="9">
    <source>
        <dbReference type="RefSeq" id="XP_022293239.1"/>
    </source>
</evidence>
<dbReference type="Pfam" id="PF06487">
    <property type="entry name" value="SAP18"/>
    <property type="match status" value="1"/>
</dbReference>
<protein>
    <recommendedName>
        <fullName evidence="2 6">Histone deacetylase complex subunit SAP18</fullName>
    </recommendedName>
</protein>
<evidence type="ECO:0000256" key="7">
    <source>
        <dbReference type="SAM" id="MobiDB-lite"/>
    </source>
</evidence>
<comment type="function">
    <text evidence="6">Involved in the tethering of the SIN3 complex to core histone proteins.</text>
</comment>
<dbReference type="Gene3D" id="3.10.20.550">
    <property type="entry name" value="ASAP complex, SAP18 subunit"/>
    <property type="match status" value="1"/>
</dbReference>
<sequence length="153" mass="17589">MATVESMVVEEQREPEKPVDREKTCPLLLRVFNNIGRHNPMSDYHRGQTPANELQIYTWLDATLKELTSLVKEVNPEARRKGTFFDFAIVYPDPRAPVYRLREIGTTCAGHRGQDDGVSLANKKFVIGDFLDIAITPPRNDRPNQRRNRPPPY</sequence>
<comment type="similarity">
    <text evidence="1 6">Belongs to the SAP18 family.</text>
</comment>
<dbReference type="GO" id="GO:0005634">
    <property type="term" value="C:nucleus"/>
    <property type="evidence" value="ECO:0007669"/>
    <property type="project" value="TreeGrafter"/>
</dbReference>
<evidence type="ECO:0000256" key="4">
    <source>
        <dbReference type="ARBA" id="ARBA00023015"/>
    </source>
</evidence>
<dbReference type="InterPro" id="IPR042534">
    <property type="entry name" value="SAP18_sf"/>
</dbReference>
<evidence type="ECO:0000313" key="10">
    <source>
        <dbReference type="RefSeq" id="XP_022293974.1"/>
    </source>
</evidence>
<dbReference type="GeneID" id="111103910"/>
<dbReference type="PANTHER" id="PTHR13082">
    <property type="entry name" value="SAP18"/>
    <property type="match status" value="1"/>
</dbReference>
<dbReference type="KEGG" id="cvn:111103910"/>
<evidence type="ECO:0000256" key="5">
    <source>
        <dbReference type="ARBA" id="ARBA00023163"/>
    </source>
</evidence>
<dbReference type="OrthoDB" id="440566at2759"/>
<dbReference type="FunFam" id="3.10.20.550:FF:000001">
    <property type="entry name" value="Histone deacetylase complex subunit SAP18"/>
    <property type="match status" value="1"/>
</dbReference>